<keyword evidence="3" id="KW-1185">Reference proteome</keyword>
<protein>
    <submittedName>
        <fullName evidence="2">Uncharacterized protein</fullName>
    </submittedName>
</protein>
<dbReference type="EMBL" id="BGZK01000708">
    <property type="protein sequence ID" value="GBP57090.1"/>
    <property type="molecule type" value="Genomic_DNA"/>
</dbReference>
<gene>
    <name evidence="2" type="ORF">EVAR_36758_1</name>
</gene>
<evidence type="ECO:0000256" key="1">
    <source>
        <dbReference type="SAM" id="MobiDB-lite"/>
    </source>
</evidence>
<proteinExistence type="predicted"/>
<dbReference type="AlphaFoldDB" id="A0A4C1X1X3"/>
<evidence type="ECO:0000313" key="3">
    <source>
        <dbReference type="Proteomes" id="UP000299102"/>
    </source>
</evidence>
<accession>A0A4C1X1X3</accession>
<comment type="caution">
    <text evidence="2">The sequence shown here is derived from an EMBL/GenBank/DDBJ whole genome shotgun (WGS) entry which is preliminary data.</text>
</comment>
<sequence>MKSNIDDKTSVSVREISETLKVKSEIDESVDTVTSRELKNNTDQTDNTDQANNSILQNVDEIPPPEETKRIRRPPQRYGFPSLSMPLNAENRTDPVSVKQALRGPEKDN</sequence>
<evidence type="ECO:0000313" key="2">
    <source>
        <dbReference type="EMBL" id="GBP57090.1"/>
    </source>
</evidence>
<feature type="region of interest" description="Disordered" evidence="1">
    <location>
        <begin position="25"/>
        <end position="109"/>
    </location>
</feature>
<organism evidence="2 3">
    <name type="scientific">Eumeta variegata</name>
    <name type="common">Bagworm moth</name>
    <name type="synonym">Eumeta japonica</name>
    <dbReference type="NCBI Taxonomy" id="151549"/>
    <lineage>
        <taxon>Eukaryota</taxon>
        <taxon>Metazoa</taxon>
        <taxon>Ecdysozoa</taxon>
        <taxon>Arthropoda</taxon>
        <taxon>Hexapoda</taxon>
        <taxon>Insecta</taxon>
        <taxon>Pterygota</taxon>
        <taxon>Neoptera</taxon>
        <taxon>Endopterygota</taxon>
        <taxon>Lepidoptera</taxon>
        <taxon>Glossata</taxon>
        <taxon>Ditrysia</taxon>
        <taxon>Tineoidea</taxon>
        <taxon>Psychidae</taxon>
        <taxon>Oiketicinae</taxon>
        <taxon>Eumeta</taxon>
    </lineage>
</organism>
<dbReference type="OrthoDB" id="413361at2759"/>
<reference evidence="2 3" key="1">
    <citation type="journal article" date="2019" name="Commun. Biol.">
        <title>The bagworm genome reveals a unique fibroin gene that provides high tensile strength.</title>
        <authorList>
            <person name="Kono N."/>
            <person name="Nakamura H."/>
            <person name="Ohtoshi R."/>
            <person name="Tomita M."/>
            <person name="Numata K."/>
            <person name="Arakawa K."/>
        </authorList>
    </citation>
    <scope>NUCLEOTIDE SEQUENCE [LARGE SCALE GENOMIC DNA]</scope>
</reference>
<feature type="compositionally biased region" description="Polar residues" evidence="1">
    <location>
        <begin position="41"/>
        <end position="57"/>
    </location>
</feature>
<name>A0A4C1X1X3_EUMVA</name>
<dbReference type="Proteomes" id="UP000299102">
    <property type="component" value="Unassembled WGS sequence"/>
</dbReference>